<dbReference type="AlphaFoldDB" id="A0A2P5FF91"/>
<evidence type="ECO:0000256" key="3">
    <source>
        <dbReference type="ARBA" id="ARBA00022963"/>
    </source>
</evidence>
<proteinExistence type="inferred from homology"/>
<dbReference type="GO" id="GO:0005737">
    <property type="term" value="C:cytoplasm"/>
    <property type="evidence" value="ECO:0007669"/>
    <property type="project" value="UniProtKB-ARBA"/>
</dbReference>
<organism evidence="8 9">
    <name type="scientific">Trema orientale</name>
    <name type="common">Charcoal tree</name>
    <name type="synonym">Celtis orientalis</name>
    <dbReference type="NCBI Taxonomy" id="63057"/>
    <lineage>
        <taxon>Eukaryota</taxon>
        <taxon>Viridiplantae</taxon>
        <taxon>Streptophyta</taxon>
        <taxon>Embryophyta</taxon>
        <taxon>Tracheophyta</taxon>
        <taxon>Spermatophyta</taxon>
        <taxon>Magnoliopsida</taxon>
        <taxon>eudicotyledons</taxon>
        <taxon>Gunneridae</taxon>
        <taxon>Pentapetalae</taxon>
        <taxon>rosids</taxon>
        <taxon>fabids</taxon>
        <taxon>Rosales</taxon>
        <taxon>Cannabaceae</taxon>
        <taxon>Trema</taxon>
    </lineage>
</organism>
<dbReference type="PANTHER" id="PTHR31828">
    <property type="entry name" value="PHOSPHOLIPASE A1-IIGAMMA"/>
    <property type="match status" value="1"/>
</dbReference>
<evidence type="ECO:0000313" key="8">
    <source>
        <dbReference type="EMBL" id="PON96458.1"/>
    </source>
</evidence>
<evidence type="ECO:0000256" key="1">
    <source>
        <dbReference type="ARBA" id="ARBA00010701"/>
    </source>
</evidence>
<dbReference type="EMBL" id="JXTC01000038">
    <property type="protein sequence ID" value="PON96458.1"/>
    <property type="molecule type" value="Genomic_DNA"/>
</dbReference>
<dbReference type="InterPro" id="IPR033556">
    <property type="entry name" value="PLA"/>
</dbReference>
<dbReference type="InterPro" id="IPR002921">
    <property type="entry name" value="Fungal_lipase-type"/>
</dbReference>
<dbReference type="Gene3D" id="3.40.50.1820">
    <property type="entry name" value="alpha/beta hydrolase"/>
    <property type="match status" value="1"/>
</dbReference>
<dbReference type="GO" id="GO:0016042">
    <property type="term" value="P:lipid catabolic process"/>
    <property type="evidence" value="ECO:0007669"/>
    <property type="project" value="UniProtKB-UniRule"/>
</dbReference>
<keyword evidence="3 5" id="KW-0442">Lipid degradation</keyword>
<dbReference type="CDD" id="cd00519">
    <property type="entry name" value="Lipase_3"/>
    <property type="match status" value="1"/>
</dbReference>
<accession>A0A2P5FF91</accession>
<protein>
    <recommendedName>
        <fullName evidence="5">Phospholipase A1</fullName>
        <ecNumber evidence="5">3.1.1.-</ecNumber>
    </recommendedName>
</protein>
<feature type="domain" description="Fungal lipase-type" evidence="7">
    <location>
        <begin position="139"/>
        <end position="311"/>
    </location>
</feature>
<comment type="similarity">
    <text evidence="1 5">Belongs to the AB hydrolase superfamily. Lipase family.</text>
</comment>
<dbReference type="Proteomes" id="UP000237000">
    <property type="component" value="Unassembled WGS sequence"/>
</dbReference>
<reference evidence="9" key="1">
    <citation type="submission" date="2016-06" db="EMBL/GenBank/DDBJ databases">
        <title>Parallel loss of symbiosis genes in relatives of nitrogen-fixing non-legume Parasponia.</title>
        <authorList>
            <person name="Van Velzen R."/>
            <person name="Holmer R."/>
            <person name="Bu F."/>
            <person name="Rutten L."/>
            <person name="Van Zeijl A."/>
            <person name="Liu W."/>
            <person name="Santuari L."/>
            <person name="Cao Q."/>
            <person name="Sharma T."/>
            <person name="Shen D."/>
            <person name="Roswanjaya Y."/>
            <person name="Wardhani T."/>
            <person name="Kalhor M.S."/>
            <person name="Jansen J."/>
            <person name="Van den Hoogen J."/>
            <person name="Gungor B."/>
            <person name="Hartog M."/>
            <person name="Hontelez J."/>
            <person name="Verver J."/>
            <person name="Yang W.-C."/>
            <person name="Schijlen E."/>
            <person name="Repin R."/>
            <person name="Schilthuizen M."/>
            <person name="Schranz E."/>
            <person name="Heidstra R."/>
            <person name="Miyata K."/>
            <person name="Fedorova E."/>
            <person name="Kohlen W."/>
            <person name="Bisseling T."/>
            <person name="Smit S."/>
            <person name="Geurts R."/>
        </authorList>
    </citation>
    <scope>NUCLEOTIDE SEQUENCE [LARGE SCALE GENOMIC DNA]</scope>
    <source>
        <strain evidence="9">cv. RG33-2</strain>
    </source>
</reference>
<comment type="caution">
    <text evidence="8">The sequence shown here is derived from an EMBL/GenBank/DDBJ whole genome shotgun (WGS) entry which is preliminary data.</text>
</comment>
<dbReference type="InParanoid" id="A0A2P5FF91"/>
<dbReference type="FunFam" id="3.40.50.1820:FF:000065">
    <property type="entry name" value="Phospholipase A1-II 3"/>
    <property type="match status" value="1"/>
</dbReference>
<evidence type="ECO:0000313" key="9">
    <source>
        <dbReference type="Proteomes" id="UP000237000"/>
    </source>
</evidence>
<dbReference type="SUPFAM" id="SSF53474">
    <property type="entry name" value="alpha/beta-Hydrolases"/>
    <property type="match status" value="1"/>
</dbReference>
<keyword evidence="4 5" id="KW-0443">Lipid metabolism</keyword>
<sequence length="421" mass="47452">MEISTGREEPDSPKWEELLGSQNWQNLLAPLNLSLRQLILRCGDFCQATYDAFNNDQNSKYCGSSRYGKASFFRKVMLEDDTNYSVVSFLYATARVSVPEALLLHSMSRESWDRESNWIGYVAVTADHVSRALGRREIYVAWRGTTRNYEWVNILGAELESAESLLSPNTNHQLGRNDSSSSSDSENDDESIPKVMRGWLTIYVSDDPKSPFVKSSARVQLLAKIKELREKYKGEKLSVVMTGHSLGASLSILSAFDLVENGFSDIPVAAFVFGSPQIGNKAFGQRMERHPNLKILHVRNKIDLIPHYPGRLLGYVDSGTELVIDTRRSPSLKESKNPSDWHNLQGMLHVVAGWNGEEEEFEVKVKRSLALVNKSSGFLKEECLVPESWWVEKNKGMVVDEKSGQWTLAPPADEDLPVPEY</sequence>
<dbReference type="Pfam" id="PF01764">
    <property type="entry name" value="Lipase_3"/>
    <property type="match status" value="1"/>
</dbReference>
<dbReference type="GO" id="GO:0008970">
    <property type="term" value="F:phospholipase A1 activity"/>
    <property type="evidence" value="ECO:0007669"/>
    <property type="project" value="UniProtKB-UniRule"/>
</dbReference>
<evidence type="ECO:0000256" key="6">
    <source>
        <dbReference type="SAM" id="MobiDB-lite"/>
    </source>
</evidence>
<evidence type="ECO:0000256" key="5">
    <source>
        <dbReference type="RuleBase" id="RU367093"/>
    </source>
</evidence>
<name>A0A2P5FF91_TREOI</name>
<comment type="function">
    <text evidence="5">Acylhydrolase that catalyzes the hydrolysis of phospholipids at the sn-1 position.</text>
</comment>
<dbReference type="EC" id="3.1.1.-" evidence="5"/>
<dbReference type="InterPro" id="IPR029058">
    <property type="entry name" value="AB_hydrolase_fold"/>
</dbReference>
<dbReference type="PANTHER" id="PTHR31828:SF10">
    <property type="entry name" value="PHOSPHOLIPASE A1-IIDELTA"/>
    <property type="match status" value="1"/>
</dbReference>
<keyword evidence="2 5" id="KW-0378">Hydrolase</keyword>
<dbReference type="FunCoup" id="A0A2P5FF91">
    <property type="interactions" value="793"/>
</dbReference>
<dbReference type="OrthoDB" id="438440at2759"/>
<feature type="region of interest" description="Disordered" evidence="6">
    <location>
        <begin position="168"/>
        <end position="191"/>
    </location>
</feature>
<keyword evidence="9" id="KW-1185">Reference proteome</keyword>
<evidence type="ECO:0000256" key="4">
    <source>
        <dbReference type="ARBA" id="ARBA00023098"/>
    </source>
</evidence>
<evidence type="ECO:0000256" key="2">
    <source>
        <dbReference type="ARBA" id="ARBA00022801"/>
    </source>
</evidence>
<gene>
    <name evidence="8" type="ORF">TorRG33x02_077310</name>
</gene>
<evidence type="ECO:0000259" key="7">
    <source>
        <dbReference type="Pfam" id="PF01764"/>
    </source>
</evidence>